<evidence type="ECO:0000313" key="1">
    <source>
        <dbReference type="EMBL" id="MPC17240.1"/>
    </source>
</evidence>
<evidence type="ECO:0000313" key="2">
    <source>
        <dbReference type="Proteomes" id="UP000324222"/>
    </source>
</evidence>
<dbReference type="EMBL" id="VSRR010000571">
    <property type="protein sequence ID" value="MPC17240.1"/>
    <property type="molecule type" value="Genomic_DNA"/>
</dbReference>
<dbReference type="Proteomes" id="UP000324222">
    <property type="component" value="Unassembled WGS sequence"/>
</dbReference>
<keyword evidence="2" id="KW-1185">Reference proteome</keyword>
<protein>
    <submittedName>
        <fullName evidence="1">Uncharacterized protein</fullName>
    </submittedName>
</protein>
<comment type="caution">
    <text evidence="1">The sequence shown here is derived from an EMBL/GenBank/DDBJ whole genome shotgun (WGS) entry which is preliminary data.</text>
</comment>
<accession>A0A5B7D7H1</accession>
<dbReference type="AlphaFoldDB" id="A0A5B7D7H1"/>
<proteinExistence type="predicted"/>
<name>A0A5B7D7H1_PORTR</name>
<organism evidence="1 2">
    <name type="scientific">Portunus trituberculatus</name>
    <name type="common">Swimming crab</name>
    <name type="synonym">Neptunus trituberculatus</name>
    <dbReference type="NCBI Taxonomy" id="210409"/>
    <lineage>
        <taxon>Eukaryota</taxon>
        <taxon>Metazoa</taxon>
        <taxon>Ecdysozoa</taxon>
        <taxon>Arthropoda</taxon>
        <taxon>Crustacea</taxon>
        <taxon>Multicrustacea</taxon>
        <taxon>Malacostraca</taxon>
        <taxon>Eumalacostraca</taxon>
        <taxon>Eucarida</taxon>
        <taxon>Decapoda</taxon>
        <taxon>Pleocyemata</taxon>
        <taxon>Brachyura</taxon>
        <taxon>Eubrachyura</taxon>
        <taxon>Portunoidea</taxon>
        <taxon>Portunidae</taxon>
        <taxon>Portuninae</taxon>
        <taxon>Portunus</taxon>
    </lineage>
</organism>
<gene>
    <name evidence="1" type="ORF">E2C01_010090</name>
</gene>
<reference evidence="1 2" key="1">
    <citation type="submission" date="2019-05" db="EMBL/GenBank/DDBJ databases">
        <title>Another draft genome of Portunus trituberculatus and its Hox gene families provides insights of decapod evolution.</title>
        <authorList>
            <person name="Jeong J.-H."/>
            <person name="Song I."/>
            <person name="Kim S."/>
            <person name="Choi T."/>
            <person name="Kim D."/>
            <person name="Ryu S."/>
            <person name="Kim W."/>
        </authorList>
    </citation>
    <scope>NUCLEOTIDE SEQUENCE [LARGE SCALE GENOMIC DNA]</scope>
    <source>
        <tissue evidence="1">Muscle</tissue>
    </source>
</reference>
<sequence length="41" mass="4581">MNDLSTGKSCVRELDRIGMRGRRNPCAARPQEGRHAVNKIS</sequence>